<evidence type="ECO:0000256" key="1">
    <source>
        <dbReference type="ARBA" id="ARBA00023002"/>
    </source>
</evidence>
<name>A0ABM7GU76_9GAMM</name>
<evidence type="ECO:0000259" key="2">
    <source>
        <dbReference type="Pfam" id="PF08028"/>
    </source>
</evidence>
<dbReference type="InterPro" id="IPR013107">
    <property type="entry name" value="Acyl-CoA_DH_C"/>
</dbReference>
<evidence type="ECO:0000313" key="4">
    <source>
        <dbReference type="Proteomes" id="UP000289555"/>
    </source>
</evidence>
<gene>
    <name evidence="3" type="ORF">HORIV_70630</name>
</gene>
<protein>
    <recommendedName>
        <fullName evidence="2">Acyl-CoA dehydrogenase C-terminal domain-containing protein</fullName>
    </recommendedName>
</protein>
<dbReference type="EMBL" id="AP019416">
    <property type="protein sequence ID" value="BBI54642.1"/>
    <property type="molecule type" value="Genomic_DNA"/>
</dbReference>
<dbReference type="Gene3D" id="1.20.140.10">
    <property type="entry name" value="Butyryl-CoA Dehydrogenase, subunit A, domain 3"/>
    <property type="match status" value="1"/>
</dbReference>
<reference evidence="4" key="1">
    <citation type="journal article" date="2019" name="Microbiol. Resour. Announc.">
        <title>Complete Genome Sequence of Halomonas olivaria, a Moderately Halophilic Bacterium Isolated from Olive Processing Effluents, Obtained by Nanopore Sequencing.</title>
        <authorList>
            <person name="Nagata S."/>
            <person name="Ii K.M."/>
            <person name="Tsukimi T."/>
            <person name="Miura M.C."/>
            <person name="Galipon J."/>
            <person name="Arakawa K."/>
        </authorList>
    </citation>
    <scope>NUCLEOTIDE SEQUENCE [LARGE SCALE GENOMIC DNA]</scope>
    <source>
        <strain evidence="4">TYRC17</strain>
    </source>
</reference>
<organism evidence="3 4">
    <name type="scientific">Vreelandella olivaria</name>
    <dbReference type="NCBI Taxonomy" id="390919"/>
    <lineage>
        <taxon>Bacteria</taxon>
        <taxon>Pseudomonadati</taxon>
        <taxon>Pseudomonadota</taxon>
        <taxon>Gammaproteobacteria</taxon>
        <taxon>Oceanospirillales</taxon>
        <taxon>Halomonadaceae</taxon>
        <taxon>Vreelandella</taxon>
    </lineage>
</organism>
<proteinExistence type="predicted"/>
<keyword evidence="4" id="KW-1185">Reference proteome</keyword>
<feature type="domain" description="Acyl-CoA dehydrogenase C-terminal" evidence="2">
    <location>
        <begin position="14"/>
        <end position="93"/>
    </location>
</feature>
<evidence type="ECO:0000313" key="3">
    <source>
        <dbReference type="EMBL" id="BBI54642.1"/>
    </source>
</evidence>
<sequence length="135" mass="14631">MGANQSPAPPTWGEREYAQIALGKAEAKVRAARAFFYESTDAAWASIQAGGEPSREQINLLRLSTTHLTHECAESIRSVYQISGMTGADNGHPCRESCATRSCAPNTPLWARSPGRTPAPYSSATILYRATYSRP</sequence>
<dbReference type="Pfam" id="PF08028">
    <property type="entry name" value="Acyl-CoA_dh_2"/>
    <property type="match status" value="1"/>
</dbReference>
<dbReference type="Proteomes" id="UP000289555">
    <property type="component" value="Chromosome"/>
</dbReference>
<accession>A0ABM7GU76</accession>
<keyword evidence="1" id="KW-0560">Oxidoreductase</keyword>